<proteinExistence type="predicted"/>
<dbReference type="Pfam" id="PF13510">
    <property type="entry name" value="Fer2_4"/>
    <property type="match status" value="1"/>
</dbReference>
<dbReference type="Proteomes" id="UP000247772">
    <property type="component" value="Unassembled WGS sequence"/>
</dbReference>
<sequence>MGPCMPESNTTLTIDGRKVGVAPGSSVAAAVAIAAHAERAAPVTRRSVSGALRGPLCGMGICQECRVTIDGVPHRLACQTVCVAGMKVVTGNAAP</sequence>
<dbReference type="GO" id="GO:0051536">
    <property type="term" value="F:iron-sulfur cluster binding"/>
    <property type="evidence" value="ECO:0007669"/>
    <property type="project" value="InterPro"/>
</dbReference>
<evidence type="ECO:0000256" key="1">
    <source>
        <dbReference type="ARBA" id="ARBA00023002"/>
    </source>
</evidence>
<name>A0A2U1A8F0_9BURK</name>
<accession>A0A2U1A8F0</accession>
<dbReference type="Gene3D" id="3.10.20.440">
    <property type="entry name" value="2Fe-2S iron-sulphur cluster binding domain, sarcosine oxidase, alpha subunit, N-terminal domain"/>
    <property type="match status" value="1"/>
</dbReference>
<dbReference type="GO" id="GO:0016491">
    <property type="term" value="F:oxidoreductase activity"/>
    <property type="evidence" value="ECO:0007669"/>
    <property type="project" value="UniProtKB-KW"/>
</dbReference>
<dbReference type="InterPro" id="IPR036010">
    <property type="entry name" value="2Fe-2S_ferredoxin-like_sf"/>
</dbReference>
<reference evidence="2 3" key="1">
    <citation type="submission" date="2018-06" db="EMBL/GenBank/DDBJ databases">
        <title>Genomic Encyclopedia of Type Strains, Phase IV (KMG-V): Genome sequencing to study the core and pangenomes of soil and plant-associated prokaryotes.</title>
        <authorList>
            <person name="Whitman W."/>
        </authorList>
    </citation>
    <scope>NUCLEOTIDE SEQUENCE [LARGE SCALE GENOMIC DNA]</scope>
    <source>
        <strain evidence="2 3">SRCL-318</strain>
    </source>
</reference>
<comment type="caution">
    <text evidence="2">The sequence shown here is derived from an EMBL/GenBank/DDBJ whole genome shotgun (WGS) entry which is preliminary data.</text>
</comment>
<protein>
    <submittedName>
        <fullName evidence="2">2Fe-2S iron-sulfur cluster protein</fullName>
    </submittedName>
</protein>
<evidence type="ECO:0000313" key="3">
    <source>
        <dbReference type="Proteomes" id="UP000247772"/>
    </source>
</evidence>
<organism evidence="2 3">
    <name type="scientific">Paraburkholderia silvatlantica</name>
    <dbReference type="NCBI Taxonomy" id="321895"/>
    <lineage>
        <taxon>Bacteria</taxon>
        <taxon>Pseudomonadati</taxon>
        <taxon>Pseudomonadota</taxon>
        <taxon>Betaproteobacteria</taxon>
        <taxon>Burkholderiales</taxon>
        <taxon>Burkholderiaceae</taxon>
        <taxon>Paraburkholderia</taxon>
    </lineage>
</organism>
<dbReference type="AlphaFoldDB" id="A0A2U1A8F0"/>
<evidence type="ECO:0000313" key="2">
    <source>
        <dbReference type="EMBL" id="PYE22116.1"/>
    </source>
</evidence>
<dbReference type="InterPro" id="IPR042204">
    <property type="entry name" value="2Fe-2S-bd_N"/>
</dbReference>
<dbReference type="EMBL" id="QJSQ01000011">
    <property type="protein sequence ID" value="PYE22116.1"/>
    <property type="molecule type" value="Genomic_DNA"/>
</dbReference>
<keyword evidence="1" id="KW-0560">Oxidoreductase</keyword>
<gene>
    <name evidence="2" type="ORF">C7410_11149</name>
</gene>
<dbReference type="SUPFAM" id="SSF54292">
    <property type="entry name" value="2Fe-2S ferredoxin-like"/>
    <property type="match status" value="1"/>
</dbReference>